<dbReference type="RefSeq" id="WP_307192690.1">
    <property type="nucleotide sequence ID" value="NZ_JAUSUN010000050.1"/>
</dbReference>
<accession>A0ABU0G0R4</accession>
<protein>
    <submittedName>
        <fullName evidence="1">Uncharacterized protein</fullName>
    </submittedName>
</protein>
<reference evidence="1 2" key="1">
    <citation type="submission" date="2023-07" db="EMBL/GenBank/DDBJ databases">
        <title>Genomic Encyclopedia of Type Strains, Phase IV (KMG-IV): sequencing the most valuable type-strain genomes for metagenomic binning, comparative biology and taxonomic classification.</title>
        <authorList>
            <person name="Goeker M."/>
        </authorList>
    </citation>
    <scope>NUCLEOTIDE SEQUENCE [LARGE SCALE GENOMIC DNA]</scope>
    <source>
        <strain evidence="1 2">DSM 19598</strain>
    </source>
</reference>
<dbReference type="Proteomes" id="UP001242313">
    <property type="component" value="Unassembled WGS sequence"/>
</dbReference>
<comment type="caution">
    <text evidence="1">The sequence shown here is derived from an EMBL/GenBank/DDBJ whole genome shotgun (WGS) entry which is preliminary data.</text>
</comment>
<keyword evidence="2" id="KW-1185">Reference proteome</keyword>
<organism evidence="1 2">
    <name type="scientific">Mesobacillus stamsii</name>
    <dbReference type="NCBI Taxonomy" id="225347"/>
    <lineage>
        <taxon>Bacteria</taxon>
        <taxon>Bacillati</taxon>
        <taxon>Bacillota</taxon>
        <taxon>Bacilli</taxon>
        <taxon>Bacillales</taxon>
        <taxon>Bacillaceae</taxon>
        <taxon>Mesobacillus</taxon>
    </lineage>
</organism>
<evidence type="ECO:0000313" key="1">
    <source>
        <dbReference type="EMBL" id="MDQ0415783.1"/>
    </source>
</evidence>
<proteinExistence type="predicted"/>
<gene>
    <name evidence="1" type="ORF">J2S25_004015</name>
</gene>
<name>A0ABU0G0R4_9BACI</name>
<evidence type="ECO:0000313" key="2">
    <source>
        <dbReference type="Proteomes" id="UP001242313"/>
    </source>
</evidence>
<dbReference type="EMBL" id="JAUSUN010000050">
    <property type="protein sequence ID" value="MDQ0415783.1"/>
    <property type="molecule type" value="Genomic_DNA"/>
</dbReference>
<sequence length="104" mass="12271">MMIDGEYIKIEERHPWHLSSLRKKKIDSAYGDFSIERQYNIKVITRGISSGGAPMYAPWMIAEDETYKGVFDLEPRNIECYSLWARHMEYILSTVEYAKLPDYL</sequence>